<sequence length="133" mass="14519">MSDLDSPQVESDRSSSSSVYSEASSDISSSDFLSSSSGNSHCGSTTVNNIIFTKLFCGALKFLALENITSCIWKIIKTSSAWENGRGGCYLKKLFRISLNDCMISQICIYFSDQKHVGPHDYRLAVGLENPNG</sequence>
<organism evidence="2 3">
    <name type="scientific">Romanomermis culicivorax</name>
    <name type="common">Nematode worm</name>
    <dbReference type="NCBI Taxonomy" id="13658"/>
    <lineage>
        <taxon>Eukaryota</taxon>
        <taxon>Metazoa</taxon>
        <taxon>Ecdysozoa</taxon>
        <taxon>Nematoda</taxon>
        <taxon>Enoplea</taxon>
        <taxon>Dorylaimia</taxon>
        <taxon>Mermithida</taxon>
        <taxon>Mermithoidea</taxon>
        <taxon>Mermithidae</taxon>
        <taxon>Romanomermis</taxon>
    </lineage>
</organism>
<proteinExistence type="predicted"/>
<dbReference type="AlphaFoldDB" id="A0A915IXY9"/>
<protein>
    <submittedName>
        <fullName evidence="3">Uncharacterized protein</fullName>
    </submittedName>
</protein>
<accession>A0A915IXY9</accession>
<evidence type="ECO:0000313" key="3">
    <source>
        <dbReference type="WBParaSite" id="nRc.2.0.1.t18960-RA"/>
    </source>
</evidence>
<dbReference type="Proteomes" id="UP000887565">
    <property type="component" value="Unplaced"/>
</dbReference>
<dbReference type="WBParaSite" id="nRc.2.0.1.t18960-RA">
    <property type="protein sequence ID" value="nRc.2.0.1.t18960-RA"/>
    <property type="gene ID" value="nRc.2.0.1.g18960"/>
</dbReference>
<evidence type="ECO:0000313" key="2">
    <source>
        <dbReference type="Proteomes" id="UP000887565"/>
    </source>
</evidence>
<evidence type="ECO:0000256" key="1">
    <source>
        <dbReference type="SAM" id="MobiDB-lite"/>
    </source>
</evidence>
<feature type="region of interest" description="Disordered" evidence="1">
    <location>
        <begin position="1"/>
        <end position="22"/>
    </location>
</feature>
<keyword evidence="2" id="KW-1185">Reference proteome</keyword>
<name>A0A915IXY9_ROMCU</name>
<reference evidence="3" key="1">
    <citation type="submission" date="2022-11" db="UniProtKB">
        <authorList>
            <consortium name="WormBaseParasite"/>
        </authorList>
    </citation>
    <scope>IDENTIFICATION</scope>
</reference>